<dbReference type="PATRIC" id="fig|83552.4.peg.1056"/>
<dbReference type="Proteomes" id="UP000031307">
    <property type="component" value="Unassembled WGS sequence"/>
</dbReference>
<evidence type="ECO:0000256" key="1">
    <source>
        <dbReference type="ARBA" id="ARBA00004141"/>
    </source>
</evidence>
<feature type="transmembrane region" description="Helical" evidence="10">
    <location>
        <begin position="207"/>
        <end position="228"/>
    </location>
</feature>
<dbReference type="GO" id="GO:1902600">
    <property type="term" value="P:proton transmembrane transport"/>
    <property type="evidence" value="ECO:0007669"/>
    <property type="project" value="InterPro"/>
</dbReference>
<evidence type="ECO:0000256" key="7">
    <source>
        <dbReference type="ARBA" id="ARBA00023065"/>
    </source>
</evidence>
<keyword evidence="4 10" id="KW-0812">Transmembrane</keyword>
<keyword evidence="8 10" id="KW-0472">Membrane</keyword>
<dbReference type="PANTHER" id="PTHR43562:SF3">
    <property type="entry name" value="SODIUM ION_PROTON EXCHANGER (EUROFUNG)"/>
    <property type="match status" value="1"/>
</dbReference>
<protein>
    <recommendedName>
        <fullName evidence="11">Cation/H+ exchanger transmembrane domain-containing protein</fullName>
    </recommendedName>
</protein>
<name>A0A0C1C2I9_9BACT</name>
<dbReference type="EMBL" id="JSAM01000062">
    <property type="protein sequence ID" value="KIA77811.1"/>
    <property type="molecule type" value="Genomic_DNA"/>
</dbReference>
<keyword evidence="6" id="KW-0915">Sodium</keyword>
<evidence type="ECO:0000256" key="2">
    <source>
        <dbReference type="ARBA" id="ARBA00022448"/>
    </source>
</evidence>
<dbReference type="Pfam" id="PF00999">
    <property type="entry name" value="Na_H_Exchanger"/>
    <property type="match status" value="1"/>
</dbReference>
<dbReference type="GO" id="GO:0016020">
    <property type="term" value="C:membrane"/>
    <property type="evidence" value="ECO:0007669"/>
    <property type="project" value="UniProtKB-SubCell"/>
</dbReference>
<organism evidence="12 13">
    <name type="scientific">Parachlamydia acanthamoebae</name>
    <dbReference type="NCBI Taxonomy" id="83552"/>
    <lineage>
        <taxon>Bacteria</taxon>
        <taxon>Pseudomonadati</taxon>
        <taxon>Chlamydiota</taxon>
        <taxon>Chlamydiia</taxon>
        <taxon>Parachlamydiales</taxon>
        <taxon>Parachlamydiaceae</taxon>
        <taxon>Parachlamydia</taxon>
    </lineage>
</organism>
<comment type="subcellular location">
    <subcellularLocation>
        <location evidence="1">Membrane</location>
        <topology evidence="1">Multi-pass membrane protein</topology>
    </subcellularLocation>
</comment>
<accession>A0A0C1C2I9</accession>
<evidence type="ECO:0000256" key="5">
    <source>
        <dbReference type="ARBA" id="ARBA00022989"/>
    </source>
</evidence>
<keyword evidence="7" id="KW-0406">Ion transport</keyword>
<evidence type="ECO:0000313" key="13">
    <source>
        <dbReference type="Proteomes" id="UP000031307"/>
    </source>
</evidence>
<keyword evidence="3" id="KW-0050">Antiport</keyword>
<evidence type="ECO:0000256" key="6">
    <source>
        <dbReference type="ARBA" id="ARBA00023053"/>
    </source>
</evidence>
<sequence length="271" mass="30072">MRVLRDLKKQNSQEAQIIIGAAVLDDIIGIVLLAMLYEFSVSGEINLLSTGKVLLFIILFFFISPILAKAVSQIIRKWDEKSDIPGLLPTTIVSLILLFAWTAHYLGAPELLGGFAAGLALSRQFFFPFAAFLHESKEFSHRVEKQMRPIVHLFTPIFFVAIGLSLDLKAVNWQSMYIWALTGSLVLVAVIGKLFSAFFLKGEKRIMQFIIGTAMIPRGEVGLIFANVGLNAGVLKSDVYAAIILVITITTLLAPFSLRWLYNYSEKSTAN</sequence>
<dbReference type="GO" id="GO:0015297">
    <property type="term" value="F:antiporter activity"/>
    <property type="evidence" value="ECO:0007669"/>
    <property type="project" value="UniProtKB-KW"/>
</dbReference>
<dbReference type="Gene3D" id="1.20.1530.20">
    <property type="match status" value="1"/>
</dbReference>
<evidence type="ECO:0000313" key="12">
    <source>
        <dbReference type="EMBL" id="KIA77811.1"/>
    </source>
</evidence>
<feature type="domain" description="Cation/H+ exchanger transmembrane" evidence="11">
    <location>
        <begin position="2"/>
        <end position="261"/>
    </location>
</feature>
<dbReference type="AlphaFoldDB" id="A0A0C1C2I9"/>
<keyword evidence="2" id="KW-0813">Transport</keyword>
<feature type="transmembrane region" description="Helical" evidence="10">
    <location>
        <begin position="240"/>
        <end position="262"/>
    </location>
</feature>
<comment type="caution">
    <text evidence="12">The sequence shown here is derived from an EMBL/GenBank/DDBJ whole genome shotgun (WGS) entry which is preliminary data.</text>
</comment>
<gene>
    <name evidence="12" type="ORF">DB43_FS00520</name>
</gene>
<keyword evidence="9" id="KW-0739">Sodium transport</keyword>
<feature type="transmembrane region" description="Helical" evidence="10">
    <location>
        <begin position="21"/>
        <end position="41"/>
    </location>
</feature>
<evidence type="ECO:0000256" key="10">
    <source>
        <dbReference type="SAM" id="Phobius"/>
    </source>
</evidence>
<evidence type="ECO:0000256" key="4">
    <source>
        <dbReference type="ARBA" id="ARBA00022692"/>
    </source>
</evidence>
<feature type="transmembrane region" description="Helical" evidence="10">
    <location>
        <begin position="153"/>
        <end position="171"/>
    </location>
</feature>
<feature type="transmembrane region" description="Helical" evidence="10">
    <location>
        <begin position="84"/>
        <end position="106"/>
    </location>
</feature>
<feature type="transmembrane region" description="Helical" evidence="10">
    <location>
        <begin position="53"/>
        <end position="72"/>
    </location>
</feature>
<evidence type="ECO:0000259" key="11">
    <source>
        <dbReference type="Pfam" id="PF00999"/>
    </source>
</evidence>
<evidence type="ECO:0000256" key="9">
    <source>
        <dbReference type="ARBA" id="ARBA00023201"/>
    </source>
</evidence>
<dbReference type="InterPro" id="IPR038770">
    <property type="entry name" value="Na+/solute_symporter_sf"/>
</dbReference>
<feature type="transmembrane region" description="Helical" evidence="10">
    <location>
        <begin position="112"/>
        <end position="133"/>
    </location>
</feature>
<evidence type="ECO:0000256" key="8">
    <source>
        <dbReference type="ARBA" id="ARBA00023136"/>
    </source>
</evidence>
<dbReference type="PANTHER" id="PTHR43562">
    <property type="entry name" value="NAPA-TYPE SODIUM/HYDROGEN ANTIPORTER"/>
    <property type="match status" value="1"/>
</dbReference>
<reference evidence="12 13" key="1">
    <citation type="journal article" date="2014" name="Mol. Biol. Evol.">
        <title>Massive expansion of Ubiquitination-related gene families within the Chlamydiae.</title>
        <authorList>
            <person name="Domman D."/>
            <person name="Collingro A."/>
            <person name="Lagkouvardos I."/>
            <person name="Gehre L."/>
            <person name="Weinmaier T."/>
            <person name="Rattei T."/>
            <person name="Subtil A."/>
            <person name="Horn M."/>
        </authorList>
    </citation>
    <scope>NUCLEOTIDE SEQUENCE [LARGE SCALE GENOMIC DNA]</scope>
    <source>
        <strain evidence="12 13">OEW1</strain>
    </source>
</reference>
<proteinExistence type="predicted"/>
<evidence type="ECO:0000256" key="3">
    <source>
        <dbReference type="ARBA" id="ARBA00022449"/>
    </source>
</evidence>
<feature type="transmembrane region" description="Helical" evidence="10">
    <location>
        <begin position="177"/>
        <end position="200"/>
    </location>
</feature>
<keyword evidence="5 10" id="KW-1133">Transmembrane helix</keyword>
<dbReference type="GO" id="GO:0006814">
    <property type="term" value="P:sodium ion transport"/>
    <property type="evidence" value="ECO:0007669"/>
    <property type="project" value="UniProtKB-KW"/>
</dbReference>
<dbReference type="InterPro" id="IPR006153">
    <property type="entry name" value="Cation/H_exchanger_TM"/>
</dbReference>